<dbReference type="GO" id="GO:0006744">
    <property type="term" value="P:ubiquinone biosynthetic process"/>
    <property type="evidence" value="ECO:0007669"/>
    <property type="project" value="InterPro"/>
</dbReference>
<proteinExistence type="predicted"/>
<dbReference type="STRING" id="983920.Y88_0940"/>
<keyword evidence="2" id="KW-1185">Reference proteome</keyword>
<evidence type="ECO:0000313" key="1">
    <source>
        <dbReference type="EMBL" id="EGD58879.1"/>
    </source>
</evidence>
<dbReference type="InterPro" id="IPR007715">
    <property type="entry name" value="Coq4"/>
</dbReference>
<organism evidence="1 2">
    <name type="scientific">Novosphingobium nitrogenifigens DSM 19370</name>
    <dbReference type="NCBI Taxonomy" id="983920"/>
    <lineage>
        <taxon>Bacteria</taxon>
        <taxon>Pseudomonadati</taxon>
        <taxon>Pseudomonadota</taxon>
        <taxon>Alphaproteobacteria</taxon>
        <taxon>Sphingomonadales</taxon>
        <taxon>Sphingomonadaceae</taxon>
        <taxon>Novosphingobium</taxon>
    </lineage>
</organism>
<evidence type="ECO:0008006" key="3">
    <source>
        <dbReference type="Google" id="ProtNLM"/>
    </source>
</evidence>
<gene>
    <name evidence="1" type="ORF">Y88_0940</name>
</gene>
<dbReference type="eggNOG" id="COG5031">
    <property type="taxonomic scope" value="Bacteria"/>
</dbReference>
<dbReference type="OrthoDB" id="9775927at2"/>
<dbReference type="InParanoid" id="F1Z8W0"/>
<name>F1Z8W0_9SPHN</name>
<dbReference type="EMBL" id="AEWJ01000038">
    <property type="protein sequence ID" value="EGD58879.1"/>
    <property type="molecule type" value="Genomic_DNA"/>
</dbReference>
<sequence length="278" mass="31038">MTAATDLPFADLPLFDDRRPVLRMRPGKALHHFRRLLKDKERTEEVFPIFEALPWSGMRGAATRFLLSPQGRYLSGREPFLPALLDDHAALRRMAPGSLAHAYCDFMESEGLTAQGLADEFAKFAKGKPPFHDRFQWYLNRVRDVHDLLHVLTGYGRDALGEACVLAFTYGQQPSPAHLFIGYMAAFNIRKTVASPAPVLRAVREAHKSGQGCPRLCEQAIGDLLPLPIEDVRRRLKIAPPMQYRRAHAIWKGMGIDPYNLLGRDLSGGDSGALPQAA</sequence>
<dbReference type="Proteomes" id="UP000004728">
    <property type="component" value="Unassembled WGS sequence"/>
</dbReference>
<dbReference type="AlphaFoldDB" id="F1Z8W0"/>
<dbReference type="RefSeq" id="WP_008065999.1">
    <property type="nucleotide sequence ID" value="NZ_AQWK01000001.1"/>
</dbReference>
<dbReference type="Pfam" id="PF05019">
    <property type="entry name" value="Coq4"/>
    <property type="match status" value="1"/>
</dbReference>
<reference evidence="1 2" key="1">
    <citation type="journal article" date="2012" name="J. Bacteriol.">
        <title>Draft Genome Sequence of Novosphingobium nitrogenifigens Y88T.</title>
        <authorList>
            <person name="Strabala T.J."/>
            <person name="Macdonald L."/>
            <person name="Liu V."/>
            <person name="Smit A.M."/>
        </authorList>
    </citation>
    <scope>NUCLEOTIDE SEQUENCE [LARGE SCALE GENOMIC DNA]</scope>
    <source>
        <strain evidence="1 2">DSM 19370</strain>
    </source>
</reference>
<evidence type="ECO:0000313" key="2">
    <source>
        <dbReference type="Proteomes" id="UP000004728"/>
    </source>
</evidence>
<accession>F1Z8W0</accession>
<comment type="caution">
    <text evidence="1">The sequence shown here is derived from an EMBL/GenBank/DDBJ whole genome shotgun (WGS) entry which is preliminary data.</text>
</comment>
<protein>
    <recommendedName>
        <fullName evidence="3">Ubiquinone biosynthesis protein COQ4</fullName>
    </recommendedName>
</protein>
<dbReference type="HOGENOM" id="CLU_080698_1_0_5"/>